<proteinExistence type="predicted"/>
<reference evidence="2" key="1">
    <citation type="submission" date="2013-07" db="EMBL/GenBank/DDBJ databases">
        <title>The genome of an arbuscular mycorrhizal fungus provides insights into the evolution of the oldest plant symbiosis.</title>
        <authorList>
            <consortium name="DOE Joint Genome Institute"/>
            <person name="Tisserant E."/>
            <person name="Malbreil M."/>
            <person name="Kuo A."/>
            <person name="Kohler A."/>
            <person name="Symeonidi A."/>
            <person name="Balestrini R."/>
            <person name="Charron P."/>
            <person name="Duensing N."/>
            <person name="Frei-dit-Frey N."/>
            <person name="Gianinazzi-Pearson V."/>
            <person name="Gilbert B."/>
            <person name="Handa Y."/>
            <person name="Hijri M."/>
            <person name="Kaul R."/>
            <person name="Kawaguchi M."/>
            <person name="Krajinski F."/>
            <person name="Lammers P."/>
            <person name="Lapierre D."/>
            <person name="Masclaux F.G."/>
            <person name="Murat C."/>
            <person name="Morin E."/>
            <person name="Ndikumana S."/>
            <person name="Pagni M."/>
            <person name="Petitpierre D."/>
            <person name="Requena N."/>
            <person name="Rosikiewicz P."/>
            <person name="Riley R."/>
            <person name="Saito K."/>
            <person name="San Clemente H."/>
            <person name="Shapiro H."/>
            <person name="van Tuinen D."/>
            <person name="Becard G."/>
            <person name="Bonfante P."/>
            <person name="Paszkowski U."/>
            <person name="Shachar-Hill Y."/>
            <person name="Young J.P."/>
            <person name="Sanders I.R."/>
            <person name="Henrissat B."/>
            <person name="Rensing S.A."/>
            <person name="Grigoriev I.V."/>
            <person name="Corradi N."/>
            <person name="Roux C."/>
            <person name="Martin F."/>
        </authorList>
    </citation>
    <scope>NUCLEOTIDE SEQUENCE</scope>
    <source>
        <strain evidence="2">DAOM 197198</strain>
    </source>
</reference>
<accession>U9TWH4</accession>
<evidence type="ECO:0000259" key="1">
    <source>
        <dbReference type="Pfam" id="PF10551"/>
    </source>
</evidence>
<feature type="non-terminal residue" evidence="2">
    <location>
        <position position="169"/>
    </location>
</feature>
<dbReference type="EMBL" id="KI284911">
    <property type="protein sequence ID" value="ESA12465.1"/>
    <property type="molecule type" value="Genomic_DNA"/>
</dbReference>
<dbReference type="PANTHER" id="PTHR47718">
    <property type="entry name" value="OS01G0519700 PROTEIN"/>
    <property type="match status" value="1"/>
</dbReference>
<gene>
    <name evidence="2" type="ORF">GLOINDRAFT_27120</name>
</gene>
<dbReference type="AlphaFoldDB" id="U9TWH4"/>
<name>U9TWH4_RHIID</name>
<feature type="domain" description="MULE transposase" evidence="1">
    <location>
        <begin position="1"/>
        <end position="71"/>
    </location>
</feature>
<dbReference type="VEuPathDB" id="FungiDB:RhiirFUN_007530"/>
<dbReference type="InterPro" id="IPR018289">
    <property type="entry name" value="MULE_transposase_dom"/>
</dbReference>
<protein>
    <recommendedName>
        <fullName evidence="1">MULE transposase domain-containing protein</fullName>
    </recommendedName>
</protein>
<dbReference type="Pfam" id="PF10551">
    <property type="entry name" value="MULE"/>
    <property type="match status" value="1"/>
</dbReference>
<organism evidence="2">
    <name type="scientific">Rhizophagus irregularis (strain DAOM 181602 / DAOM 197198 / MUCL 43194)</name>
    <name type="common">Arbuscular mycorrhizal fungus</name>
    <name type="synonym">Glomus intraradices</name>
    <dbReference type="NCBI Taxonomy" id="747089"/>
    <lineage>
        <taxon>Eukaryota</taxon>
        <taxon>Fungi</taxon>
        <taxon>Fungi incertae sedis</taxon>
        <taxon>Mucoromycota</taxon>
        <taxon>Glomeromycotina</taxon>
        <taxon>Glomeromycetes</taxon>
        <taxon>Glomerales</taxon>
        <taxon>Glomeraceae</taxon>
        <taxon>Rhizophagus</taxon>
    </lineage>
</organism>
<sequence>MPLSVFVGVDNNGRTRLLVQAVISDETFETYQWILQCVLQATEKQPLVFFTDADPAMDATIPVQFPNSYHAHSGIESTSRVEGMNAIIKKTVRSNSTLCHLVDSLSERLTSELQWKRFHEYRSATTNSILLSTGDDLFPSITEILEKYLIINIATTIKEEMLQCLLYLQ</sequence>
<evidence type="ECO:0000313" key="2">
    <source>
        <dbReference type="EMBL" id="ESA12465.1"/>
    </source>
</evidence>
<dbReference type="HOGENOM" id="CLU_1582434_0_0_1"/>